<dbReference type="SUPFAM" id="SSF52266">
    <property type="entry name" value="SGNH hydrolase"/>
    <property type="match status" value="1"/>
</dbReference>
<keyword evidence="2" id="KW-0732">Signal</keyword>
<feature type="region of interest" description="Disordered" evidence="1">
    <location>
        <begin position="257"/>
        <end position="304"/>
    </location>
</feature>
<dbReference type="Proteomes" id="UP000092578">
    <property type="component" value="Unassembled WGS sequence"/>
</dbReference>
<name>A0A1B9AXW2_9BACI</name>
<dbReference type="AlphaFoldDB" id="A0A1B9AXW2"/>
<evidence type="ECO:0000256" key="2">
    <source>
        <dbReference type="SAM" id="SignalP"/>
    </source>
</evidence>
<dbReference type="InterPro" id="IPR051532">
    <property type="entry name" value="Ester_Hydrolysis_Enzymes"/>
</dbReference>
<dbReference type="InterPro" id="IPR013830">
    <property type="entry name" value="SGNH_hydro"/>
</dbReference>
<evidence type="ECO:0000313" key="5">
    <source>
        <dbReference type="Proteomes" id="UP000092578"/>
    </source>
</evidence>
<dbReference type="Gene3D" id="3.40.50.1110">
    <property type="entry name" value="SGNH hydrolase"/>
    <property type="match status" value="1"/>
</dbReference>
<dbReference type="PANTHER" id="PTHR30383:SF27">
    <property type="entry name" value="SPORE GERMINATION LIPASE LIPC"/>
    <property type="match status" value="1"/>
</dbReference>
<dbReference type="GO" id="GO:0004622">
    <property type="term" value="F:phosphatidylcholine lysophospholipase activity"/>
    <property type="evidence" value="ECO:0007669"/>
    <property type="project" value="TreeGrafter"/>
</dbReference>
<dbReference type="PANTHER" id="PTHR30383">
    <property type="entry name" value="THIOESTERASE 1/PROTEASE 1/LYSOPHOSPHOLIPASE L1"/>
    <property type="match status" value="1"/>
</dbReference>
<dbReference type="RefSeq" id="WP_065410093.1">
    <property type="nucleotide sequence ID" value="NZ_MAYT01000012.1"/>
</dbReference>
<organism evidence="4 5">
    <name type="scientific">Pseudobacillus wudalianchiensis</name>
    <dbReference type="NCBI Taxonomy" id="1743143"/>
    <lineage>
        <taxon>Bacteria</taxon>
        <taxon>Bacillati</taxon>
        <taxon>Bacillota</taxon>
        <taxon>Bacilli</taxon>
        <taxon>Bacillales</taxon>
        <taxon>Bacillaceae</taxon>
        <taxon>Pseudobacillus</taxon>
    </lineage>
</organism>
<proteinExistence type="predicted"/>
<dbReference type="Pfam" id="PF13472">
    <property type="entry name" value="Lipase_GDSL_2"/>
    <property type="match status" value="1"/>
</dbReference>
<protein>
    <recommendedName>
        <fullName evidence="3">SGNH hydrolase-type esterase domain-containing protein</fullName>
    </recommendedName>
</protein>
<feature type="domain" description="SGNH hydrolase-type esterase" evidence="3">
    <location>
        <begin position="33"/>
        <end position="228"/>
    </location>
</feature>
<dbReference type="EMBL" id="MAYT01000012">
    <property type="protein sequence ID" value="OCA88767.1"/>
    <property type="molecule type" value="Genomic_DNA"/>
</dbReference>
<evidence type="ECO:0000259" key="3">
    <source>
        <dbReference type="Pfam" id="PF13472"/>
    </source>
</evidence>
<gene>
    <name evidence="4" type="ORF">A8F95_04795</name>
</gene>
<sequence length="304" mass="33860">MKKRFFFVLITVFLITASLLPMNTEAAGIRYVALGDSLAAGQTPHKEIGASYTDLIALALQRTGQLSSFSKQLAFPGYSTGQVLERLEEKEAKDLVRKADLITISAGANDLLPLIKNDSIRGMISYQAIPAAFALNGVRKNYIKIFKEIRKVNEHADIYVMGYYFPYPHVKEEQKASVAGQLALLNKIIEQEANRAGAHFVPVSNRFGKNARAWIPNPADVHPAPRGYLEMANSFIEEYTPGHPPIPESILSQLPAPVSFSKLKKRQPHQPENKEEKKEPSKKKEKSKITSFDSGKSCKRGEYT</sequence>
<reference evidence="5" key="1">
    <citation type="submission" date="2016-05" db="EMBL/GenBank/DDBJ databases">
        <authorList>
            <person name="Liu B."/>
            <person name="Wang J."/>
            <person name="Zhu Y."/>
            <person name="Liu G."/>
            <person name="Chen Q."/>
            <person name="Chen Z."/>
            <person name="Lan J."/>
            <person name="Che J."/>
            <person name="Ge C."/>
            <person name="Shi H."/>
            <person name="Pan Z."/>
            <person name="Liu X."/>
        </authorList>
    </citation>
    <scope>NUCLEOTIDE SEQUENCE [LARGE SCALE GENOMIC DNA]</scope>
    <source>
        <strain evidence="5">FJAT-27215</strain>
    </source>
</reference>
<feature type="signal peptide" evidence="2">
    <location>
        <begin position="1"/>
        <end position="26"/>
    </location>
</feature>
<evidence type="ECO:0000313" key="4">
    <source>
        <dbReference type="EMBL" id="OCA88767.1"/>
    </source>
</evidence>
<evidence type="ECO:0000256" key="1">
    <source>
        <dbReference type="SAM" id="MobiDB-lite"/>
    </source>
</evidence>
<dbReference type="InterPro" id="IPR036514">
    <property type="entry name" value="SGNH_hydro_sf"/>
</dbReference>
<feature type="chain" id="PRO_5008622308" description="SGNH hydrolase-type esterase domain-containing protein" evidence="2">
    <location>
        <begin position="27"/>
        <end position="304"/>
    </location>
</feature>
<feature type="compositionally biased region" description="Basic and acidic residues" evidence="1">
    <location>
        <begin position="269"/>
        <end position="279"/>
    </location>
</feature>
<accession>A0A1B9AXW2</accession>
<keyword evidence="5" id="KW-1185">Reference proteome</keyword>
<comment type="caution">
    <text evidence="4">The sequence shown here is derived from an EMBL/GenBank/DDBJ whole genome shotgun (WGS) entry which is preliminary data.</text>
</comment>